<organism evidence="3 4">
    <name type="scientific">Monosiga brevicollis</name>
    <name type="common">Choanoflagellate</name>
    <dbReference type="NCBI Taxonomy" id="81824"/>
    <lineage>
        <taxon>Eukaryota</taxon>
        <taxon>Choanoflagellata</taxon>
        <taxon>Craspedida</taxon>
        <taxon>Salpingoecidae</taxon>
        <taxon>Monosiga</taxon>
    </lineage>
</organism>
<dbReference type="KEGG" id="mbr:MONBRDRAFT_11129"/>
<evidence type="ECO:0000313" key="3">
    <source>
        <dbReference type="EMBL" id="EDQ86305.1"/>
    </source>
</evidence>
<keyword evidence="2" id="KW-0732">Signal</keyword>
<gene>
    <name evidence="3" type="ORF">MONBRDRAFT_11129</name>
</gene>
<protein>
    <recommendedName>
        <fullName evidence="5">Galectin</fullName>
    </recommendedName>
</protein>
<reference evidence="3 4" key="1">
    <citation type="journal article" date="2008" name="Nature">
        <title>The genome of the choanoflagellate Monosiga brevicollis and the origin of metazoans.</title>
        <authorList>
            <consortium name="JGI Sequencing"/>
            <person name="King N."/>
            <person name="Westbrook M.J."/>
            <person name="Young S.L."/>
            <person name="Kuo A."/>
            <person name="Abedin M."/>
            <person name="Chapman J."/>
            <person name="Fairclough S."/>
            <person name="Hellsten U."/>
            <person name="Isogai Y."/>
            <person name="Letunic I."/>
            <person name="Marr M."/>
            <person name="Pincus D."/>
            <person name="Putnam N."/>
            <person name="Rokas A."/>
            <person name="Wright K.J."/>
            <person name="Zuzow R."/>
            <person name="Dirks W."/>
            <person name="Good M."/>
            <person name="Goodstein D."/>
            <person name="Lemons D."/>
            <person name="Li W."/>
            <person name="Lyons J.B."/>
            <person name="Morris A."/>
            <person name="Nichols S."/>
            <person name="Richter D.J."/>
            <person name="Salamov A."/>
            <person name="Bork P."/>
            <person name="Lim W.A."/>
            <person name="Manning G."/>
            <person name="Miller W.T."/>
            <person name="McGinnis W."/>
            <person name="Shapiro H."/>
            <person name="Tjian R."/>
            <person name="Grigoriev I.V."/>
            <person name="Rokhsar D."/>
        </authorList>
    </citation>
    <scope>NUCLEOTIDE SEQUENCE [LARGE SCALE GENOMIC DNA]</scope>
    <source>
        <strain evidence="4">MX1 / ATCC 50154</strain>
    </source>
</reference>
<feature type="signal peptide" evidence="2">
    <location>
        <begin position="1"/>
        <end position="19"/>
    </location>
</feature>
<sequence>MAMFLPLLVAVWWACPAQAGPINLDLLNFFELQLIQSQFECRDGFSLNSLNRRKLNRFVAQFKEVLVEECNIQACGIKLDTRFDLDVSGSQFEVDLTDGNLETLIATCLSYKEVELMGCNVAAIEASTMSTTTSTSTTSTTTTTTSTTSTSTTYLDACLEAAHVQEASFEGYRQARGSRIVHANDRVWAGAWDSSAMIVPWGFFTPELGRRGDGEHAMVLFGMEADVSQTTRLQWTGGVTYEVSLALGLGSGYYDNELTFGLRDGEGNVVVSRTVSSANMSSSSFVTGNRQRERLHLKCGDLDDLDLDDIHNVDIHNINIHNINIHNVDIHNIDVHHSDADDGFDIDPNNASYHNHHHLDHFYNN</sequence>
<keyword evidence="4" id="KW-1185">Reference proteome</keyword>
<dbReference type="EMBL" id="CH991567">
    <property type="protein sequence ID" value="EDQ86305.1"/>
    <property type="molecule type" value="Genomic_DNA"/>
</dbReference>
<accession>A9V8A4</accession>
<evidence type="ECO:0000256" key="2">
    <source>
        <dbReference type="SAM" id="SignalP"/>
    </source>
</evidence>
<evidence type="ECO:0000256" key="1">
    <source>
        <dbReference type="SAM" id="MobiDB-lite"/>
    </source>
</evidence>
<dbReference type="InParanoid" id="A9V8A4"/>
<dbReference type="Proteomes" id="UP000001357">
    <property type="component" value="Unassembled WGS sequence"/>
</dbReference>
<evidence type="ECO:0000313" key="4">
    <source>
        <dbReference type="Proteomes" id="UP000001357"/>
    </source>
</evidence>
<dbReference type="RefSeq" id="XP_001748975.1">
    <property type="nucleotide sequence ID" value="XM_001748923.1"/>
</dbReference>
<dbReference type="GeneID" id="5894178"/>
<evidence type="ECO:0008006" key="5">
    <source>
        <dbReference type="Google" id="ProtNLM"/>
    </source>
</evidence>
<feature type="chain" id="PRO_5002745382" description="Galectin" evidence="2">
    <location>
        <begin position="20"/>
        <end position="365"/>
    </location>
</feature>
<feature type="region of interest" description="Disordered" evidence="1">
    <location>
        <begin position="130"/>
        <end position="149"/>
    </location>
</feature>
<name>A9V8A4_MONBE</name>
<dbReference type="AlphaFoldDB" id="A9V8A4"/>
<proteinExistence type="predicted"/>